<dbReference type="SMART" id="SM00419">
    <property type="entry name" value="HTH_CRP"/>
    <property type="match status" value="1"/>
</dbReference>
<proteinExistence type="predicted"/>
<dbReference type="InterPro" id="IPR036390">
    <property type="entry name" value="WH_DNA-bd_sf"/>
</dbReference>
<dbReference type="RefSeq" id="WP_179930273.1">
    <property type="nucleotide sequence ID" value="NZ_JACCDF010000007.1"/>
</dbReference>
<dbReference type="EMBL" id="JACCDF010000007">
    <property type="protein sequence ID" value="NYS60939.1"/>
    <property type="molecule type" value="Genomic_DNA"/>
</dbReference>
<dbReference type="InterPro" id="IPR036388">
    <property type="entry name" value="WH-like_DNA-bd_sf"/>
</dbReference>
<dbReference type="SUPFAM" id="SSF46785">
    <property type="entry name" value="Winged helix' DNA-binding domain"/>
    <property type="match status" value="1"/>
</dbReference>
<dbReference type="SUPFAM" id="SSF51206">
    <property type="entry name" value="cAMP-binding domain-like"/>
    <property type="match status" value="1"/>
</dbReference>
<dbReference type="InterPro" id="IPR012318">
    <property type="entry name" value="HTH_CRP"/>
</dbReference>
<dbReference type="GO" id="GO:0003677">
    <property type="term" value="F:DNA binding"/>
    <property type="evidence" value="ECO:0007669"/>
    <property type="project" value="UniProtKB-KW"/>
</dbReference>
<comment type="caution">
    <text evidence="5">The sequence shown here is derived from an EMBL/GenBank/DDBJ whole genome shotgun (WGS) entry which is preliminary data.</text>
</comment>
<dbReference type="Pfam" id="PF00027">
    <property type="entry name" value="cNMP_binding"/>
    <property type="match status" value="1"/>
</dbReference>
<accession>A0A7Z0RUX1</accession>
<evidence type="ECO:0000259" key="4">
    <source>
        <dbReference type="PROSITE" id="PS51063"/>
    </source>
</evidence>
<name>A0A7Z0RUX1_9GAMM</name>
<keyword evidence="6" id="KW-1185">Reference proteome</keyword>
<evidence type="ECO:0000313" key="5">
    <source>
        <dbReference type="EMBL" id="NYS60939.1"/>
    </source>
</evidence>
<keyword evidence="2" id="KW-0238">DNA-binding</keyword>
<dbReference type="InterPro" id="IPR000595">
    <property type="entry name" value="cNMP-bd_dom"/>
</dbReference>
<dbReference type="Proteomes" id="UP000586119">
    <property type="component" value="Unassembled WGS sequence"/>
</dbReference>
<dbReference type="Gene3D" id="2.60.120.10">
    <property type="entry name" value="Jelly Rolls"/>
    <property type="match status" value="1"/>
</dbReference>
<dbReference type="InterPro" id="IPR014710">
    <property type="entry name" value="RmlC-like_jellyroll"/>
</dbReference>
<dbReference type="PROSITE" id="PS51063">
    <property type="entry name" value="HTH_CRP_2"/>
    <property type="match status" value="1"/>
</dbReference>
<reference evidence="5 6" key="1">
    <citation type="journal article" date="2015" name="Int. J. Syst. Evol. Microbiol.">
        <title>Halomonas salicampi sp. nov., a halotolerant and alkalitolerant bacterium isolated from a saltern soil.</title>
        <authorList>
            <person name="Lee J.C."/>
            <person name="Kim Y.S."/>
            <person name="Yun B.S."/>
            <person name="Whang K.S."/>
        </authorList>
    </citation>
    <scope>NUCLEOTIDE SEQUENCE [LARGE SCALE GENOMIC DNA]</scope>
    <source>
        <strain evidence="5 6">BH103</strain>
    </source>
</reference>
<dbReference type="Pfam" id="PF13545">
    <property type="entry name" value="HTH_Crp_2"/>
    <property type="match status" value="1"/>
</dbReference>
<gene>
    <name evidence="5" type="ORF">HZS81_09215</name>
</gene>
<sequence length="240" mass="26852">MSITDSHQVPHVSCHFCGQRTFCFPSALPRQALESFDQLIERPLPFEHDSVIVQAGEPFRTLLMARSGLIKEIACAESGRPHQLLDIYLPGEVVGLEAIGDTHVANSLVAADKTFICRIPYGKLTLFGLRHHSVQKALLLKTARQLRQRQRRFELIYGRCAANKIASFLLDLSTRLKGRGKAADSFALPLSQIEIASYLDLAPETVNRHLRRLKTDRIATFANREVVIHSFSGLLADAQR</sequence>
<evidence type="ECO:0000256" key="1">
    <source>
        <dbReference type="ARBA" id="ARBA00023015"/>
    </source>
</evidence>
<evidence type="ECO:0000256" key="3">
    <source>
        <dbReference type="ARBA" id="ARBA00023163"/>
    </source>
</evidence>
<dbReference type="GO" id="GO:0006355">
    <property type="term" value="P:regulation of DNA-templated transcription"/>
    <property type="evidence" value="ECO:0007669"/>
    <property type="project" value="InterPro"/>
</dbReference>
<dbReference type="SMART" id="SM00100">
    <property type="entry name" value="cNMP"/>
    <property type="match status" value="1"/>
</dbReference>
<protein>
    <submittedName>
        <fullName evidence="5">Helix-turn-helix domain-containing protein</fullName>
    </submittedName>
</protein>
<dbReference type="CDD" id="cd00092">
    <property type="entry name" value="HTH_CRP"/>
    <property type="match status" value="1"/>
</dbReference>
<dbReference type="AlphaFoldDB" id="A0A7Z0RUX1"/>
<organism evidence="5 6">
    <name type="scientific">Vreelandella salicampi</name>
    <dbReference type="NCBI Taxonomy" id="1449798"/>
    <lineage>
        <taxon>Bacteria</taxon>
        <taxon>Pseudomonadati</taxon>
        <taxon>Pseudomonadota</taxon>
        <taxon>Gammaproteobacteria</taxon>
        <taxon>Oceanospirillales</taxon>
        <taxon>Halomonadaceae</taxon>
        <taxon>Vreelandella</taxon>
    </lineage>
</organism>
<evidence type="ECO:0000256" key="2">
    <source>
        <dbReference type="ARBA" id="ARBA00023125"/>
    </source>
</evidence>
<feature type="domain" description="HTH crp-type" evidence="4">
    <location>
        <begin position="159"/>
        <end position="232"/>
    </location>
</feature>
<keyword evidence="3" id="KW-0804">Transcription</keyword>
<evidence type="ECO:0000313" key="6">
    <source>
        <dbReference type="Proteomes" id="UP000586119"/>
    </source>
</evidence>
<keyword evidence="1" id="KW-0805">Transcription regulation</keyword>
<dbReference type="InterPro" id="IPR018490">
    <property type="entry name" value="cNMP-bd_dom_sf"/>
</dbReference>
<dbReference type="Gene3D" id="1.10.10.10">
    <property type="entry name" value="Winged helix-like DNA-binding domain superfamily/Winged helix DNA-binding domain"/>
    <property type="match status" value="1"/>
</dbReference>